<proteinExistence type="predicted"/>
<sequence length="44" mass="5155">MMKKTIFAASKIIGETHLVIPLKKKLQAFFIFKQLVVEKTQIFF</sequence>
<comment type="caution">
    <text evidence="1">The sequence shown here is derived from an EMBL/GenBank/DDBJ whole genome shotgun (WGS) entry which is preliminary data.</text>
</comment>
<dbReference type="Proteomes" id="UP000036958">
    <property type="component" value="Unassembled WGS sequence"/>
</dbReference>
<dbReference type="AlphaFoldDB" id="A0A0L8VBL7"/>
<evidence type="ECO:0000313" key="2">
    <source>
        <dbReference type="Proteomes" id="UP000036958"/>
    </source>
</evidence>
<gene>
    <name evidence="1" type="ORF">NC99_13120</name>
</gene>
<name>A0A0L8VBL7_9BACT</name>
<accession>A0A0L8VBL7</accession>
<evidence type="ECO:0000313" key="1">
    <source>
        <dbReference type="EMBL" id="KOH45880.1"/>
    </source>
</evidence>
<organism evidence="1 2">
    <name type="scientific">Sunxiuqinia dokdonensis</name>
    <dbReference type="NCBI Taxonomy" id="1409788"/>
    <lineage>
        <taxon>Bacteria</taxon>
        <taxon>Pseudomonadati</taxon>
        <taxon>Bacteroidota</taxon>
        <taxon>Bacteroidia</taxon>
        <taxon>Marinilabiliales</taxon>
        <taxon>Prolixibacteraceae</taxon>
        <taxon>Sunxiuqinia</taxon>
    </lineage>
</organism>
<reference evidence="2" key="1">
    <citation type="submission" date="2015-07" db="EMBL/GenBank/DDBJ databases">
        <title>Genome sequencing of Sunxiuqinia dokdonensis strain SK.</title>
        <authorList>
            <person name="Ahn S."/>
            <person name="Kim B.-C."/>
        </authorList>
    </citation>
    <scope>NUCLEOTIDE SEQUENCE [LARGE SCALE GENOMIC DNA]</scope>
    <source>
        <strain evidence="2">SK</strain>
    </source>
</reference>
<protein>
    <submittedName>
        <fullName evidence="1">Uncharacterized protein</fullName>
    </submittedName>
</protein>
<dbReference type="EMBL" id="LGIA01000062">
    <property type="protein sequence ID" value="KOH45880.1"/>
    <property type="molecule type" value="Genomic_DNA"/>
</dbReference>
<keyword evidence="2" id="KW-1185">Reference proteome</keyword>
<dbReference type="STRING" id="1409788.NC99_13120"/>